<dbReference type="InterPro" id="IPR046373">
    <property type="entry name" value="Acyl-CoA_Oxase/DH_mid-dom_sf"/>
</dbReference>
<evidence type="ECO:0000256" key="1">
    <source>
        <dbReference type="ARBA" id="ARBA00001974"/>
    </source>
</evidence>
<dbReference type="InterPro" id="IPR050741">
    <property type="entry name" value="Acyl-CoA_dehydrogenase"/>
</dbReference>
<keyword evidence="8" id="KW-0274">FAD</keyword>
<dbReference type="NCBIfam" id="NF007000">
    <property type="entry name" value="PRK09463.1"/>
    <property type="match status" value="1"/>
</dbReference>
<dbReference type="GO" id="GO:0005737">
    <property type="term" value="C:cytoplasm"/>
    <property type="evidence" value="ECO:0007669"/>
    <property type="project" value="TreeGrafter"/>
</dbReference>
<dbReference type="InterPro" id="IPR036250">
    <property type="entry name" value="AcylCo_DH-like_C"/>
</dbReference>
<feature type="domain" description="Acyl-CoA dehydrogenase C-terminal bacterial-type" evidence="14">
    <location>
        <begin position="471"/>
        <end position="751"/>
    </location>
</feature>
<dbReference type="FunFam" id="1.20.140.10:FF:000009">
    <property type="entry name" value="Acyl-CoA dehydrogenase"/>
    <property type="match status" value="1"/>
</dbReference>
<evidence type="ECO:0000256" key="11">
    <source>
        <dbReference type="ARBA" id="ARBA00049247"/>
    </source>
</evidence>
<reference evidence="15 16" key="1">
    <citation type="submission" date="2013-07" db="EMBL/GenBank/DDBJ databases">
        <title>Comparative Genomic and Metabolomic Analysis of Twelve Strains of Pseudoalteromonas luteoviolacea.</title>
        <authorList>
            <person name="Vynne N.G."/>
            <person name="Mansson M."/>
            <person name="Gram L."/>
        </authorList>
    </citation>
    <scope>NUCLEOTIDE SEQUENCE [LARGE SCALE GENOMIC DNA]</scope>
    <source>
        <strain evidence="15 16">S4060-1</strain>
    </source>
</reference>
<dbReference type="EC" id="1.3.8.7" evidence="4"/>
<dbReference type="SUPFAM" id="SSF47203">
    <property type="entry name" value="Acyl-CoA dehydrogenase C-terminal domain-like"/>
    <property type="match status" value="1"/>
</dbReference>
<evidence type="ECO:0000256" key="10">
    <source>
        <dbReference type="ARBA" id="ARBA00047882"/>
    </source>
</evidence>
<dbReference type="Proteomes" id="UP000076661">
    <property type="component" value="Unassembled WGS sequence"/>
</dbReference>
<dbReference type="PANTHER" id="PTHR48083">
    <property type="entry name" value="MEDIUM-CHAIN SPECIFIC ACYL-COA DEHYDROGENASE, MITOCHONDRIAL-RELATED"/>
    <property type="match status" value="1"/>
</dbReference>
<dbReference type="InterPro" id="IPR015396">
    <property type="entry name" value="FadE_C"/>
</dbReference>
<protein>
    <recommendedName>
        <fullName evidence="6">Acyl-coenzyme A dehydrogenase</fullName>
        <ecNumber evidence="4">1.3.8.7</ecNumber>
        <ecNumber evidence="5">1.3.8.8</ecNumber>
    </recommendedName>
</protein>
<evidence type="ECO:0000256" key="3">
    <source>
        <dbReference type="ARBA" id="ARBA00009347"/>
    </source>
</evidence>
<dbReference type="NCBIfam" id="NF009586">
    <property type="entry name" value="PRK13026.1"/>
    <property type="match status" value="1"/>
</dbReference>
<dbReference type="Gene3D" id="1.10.540.10">
    <property type="entry name" value="Acyl-CoA dehydrogenase/oxidase, N-terminal domain"/>
    <property type="match status" value="1"/>
</dbReference>
<dbReference type="InterPro" id="IPR013786">
    <property type="entry name" value="AcylCoA_DH/ox_N"/>
</dbReference>
<dbReference type="Pfam" id="PF09317">
    <property type="entry name" value="ACDH_C"/>
    <property type="match status" value="1"/>
</dbReference>
<feature type="domain" description="Acyl-CoA dehydrogenase/oxidase N-terminal" evidence="13">
    <location>
        <begin position="79"/>
        <end position="189"/>
    </location>
</feature>
<dbReference type="Pfam" id="PF02771">
    <property type="entry name" value="Acyl-CoA_dh_N"/>
    <property type="match status" value="1"/>
</dbReference>
<dbReference type="Gene3D" id="2.40.110.10">
    <property type="entry name" value="Butyryl-CoA Dehydrogenase, subunit A, domain 2"/>
    <property type="match status" value="1"/>
</dbReference>
<dbReference type="PANTHER" id="PTHR48083:SF33">
    <property type="entry name" value="ACYL-COENZYME A DEHYDROGENASE"/>
    <property type="match status" value="1"/>
</dbReference>
<keyword evidence="9" id="KW-0560">Oxidoreductase</keyword>
<comment type="catalytic activity">
    <reaction evidence="10">
        <text>a medium-chain 2,3-saturated fatty acyl-CoA + oxidized [electron-transfer flavoprotein] + H(+) = a medium-chain (2E)-enoyl-CoA + reduced [electron-transfer flavoprotein]</text>
        <dbReference type="Rhea" id="RHEA:14477"/>
        <dbReference type="Rhea" id="RHEA-COMP:10685"/>
        <dbReference type="Rhea" id="RHEA-COMP:10686"/>
        <dbReference type="ChEBI" id="CHEBI:15378"/>
        <dbReference type="ChEBI" id="CHEBI:57692"/>
        <dbReference type="ChEBI" id="CHEBI:58307"/>
        <dbReference type="ChEBI" id="CHEBI:83723"/>
        <dbReference type="ChEBI" id="CHEBI:83726"/>
        <dbReference type="EC" id="1.3.8.7"/>
    </reaction>
</comment>
<evidence type="ECO:0000256" key="8">
    <source>
        <dbReference type="ARBA" id="ARBA00022827"/>
    </source>
</evidence>
<dbReference type="GO" id="GO:0033539">
    <property type="term" value="P:fatty acid beta-oxidation using acyl-CoA dehydrogenase"/>
    <property type="evidence" value="ECO:0007669"/>
    <property type="project" value="InterPro"/>
</dbReference>
<proteinExistence type="inferred from homology"/>
<evidence type="ECO:0000313" key="16">
    <source>
        <dbReference type="Proteomes" id="UP000076661"/>
    </source>
</evidence>
<dbReference type="Gene3D" id="1.20.140.10">
    <property type="entry name" value="Butyryl-CoA Dehydrogenase, subunit A, domain 3"/>
    <property type="match status" value="1"/>
</dbReference>
<comment type="caution">
    <text evidence="15">The sequence shown here is derived from an EMBL/GenBank/DDBJ whole genome shotgun (WGS) entry which is preliminary data.</text>
</comment>
<evidence type="ECO:0000256" key="7">
    <source>
        <dbReference type="ARBA" id="ARBA00022630"/>
    </source>
</evidence>
<dbReference type="GO" id="GO:0050660">
    <property type="term" value="F:flavin adenine dinucleotide binding"/>
    <property type="evidence" value="ECO:0007669"/>
    <property type="project" value="InterPro"/>
</dbReference>
<dbReference type="GO" id="GO:0070991">
    <property type="term" value="F:medium-chain fatty acyl-CoA dehydrogenase activity"/>
    <property type="evidence" value="ECO:0007669"/>
    <property type="project" value="UniProtKB-EC"/>
</dbReference>
<comment type="similarity">
    <text evidence="3">Belongs to the acyl-CoA dehydrogenase family.</text>
</comment>
<evidence type="ECO:0000256" key="4">
    <source>
        <dbReference type="ARBA" id="ARBA00012033"/>
    </source>
</evidence>
<dbReference type="UniPathway" id="UPA00659"/>
<dbReference type="SUPFAM" id="SSF56645">
    <property type="entry name" value="Acyl-CoA dehydrogenase NM domain-like"/>
    <property type="match status" value="1"/>
</dbReference>
<evidence type="ECO:0000313" key="15">
    <source>
        <dbReference type="EMBL" id="KZN61353.1"/>
    </source>
</evidence>
<evidence type="ECO:0000256" key="6">
    <source>
        <dbReference type="ARBA" id="ARBA00020144"/>
    </source>
</evidence>
<keyword evidence="7" id="KW-0285">Flavoprotein</keyword>
<organism evidence="15 16">
    <name type="scientific">Pseudoalteromonas luteoviolacea S4060-1</name>
    <dbReference type="NCBI Taxonomy" id="1365257"/>
    <lineage>
        <taxon>Bacteria</taxon>
        <taxon>Pseudomonadati</taxon>
        <taxon>Pseudomonadota</taxon>
        <taxon>Gammaproteobacteria</taxon>
        <taxon>Alteromonadales</taxon>
        <taxon>Pseudoalteromonadaceae</taxon>
        <taxon>Pseudoalteromonas</taxon>
    </lineage>
</organism>
<dbReference type="PATRIC" id="fig|1365257.3.peg.4238"/>
<dbReference type="RefSeq" id="WP_063382493.1">
    <property type="nucleotide sequence ID" value="NZ_AUXX01000045.1"/>
</dbReference>
<evidence type="ECO:0000259" key="12">
    <source>
        <dbReference type="Pfam" id="PF00441"/>
    </source>
</evidence>
<name>A0A167JMC5_9GAMM</name>
<gene>
    <name evidence="15" type="ORF">N478_04615</name>
</gene>
<dbReference type="InterPro" id="IPR009075">
    <property type="entry name" value="AcylCo_DH/oxidase_C"/>
</dbReference>
<dbReference type="AlphaFoldDB" id="A0A167JMC5"/>
<evidence type="ECO:0000256" key="5">
    <source>
        <dbReference type="ARBA" id="ARBA00012040"/>
    </source>
</evidence>
<dbReference type="GO" id="GO:0004466">
    <property type="term" value="F:long-chain fatty acyl-CoA dehydrogenase activity"/>
    <property type="evidence" value="ECO:0007669"/>
    <property type="project" value="UniProtKB-EC"/>
</dbReference>
<evidence type="ECO:0000256" key="2">
    <source>
        <dbReference type="ARBA" id="ARBA00005005"/>
    </source>
</evidence>
<feature type="domain" description="Acyl-CoA dehydrogenase/oxidase C-terminal" evidence="12">
    <location>
        <begin position="318"/>
        <end position="461"/>
    </location>
</feature>
<comment type="catalytic activity">
    <reaction evidence="11">
        <text>a long-chain 2,3-saturated fatty acyl-CoA + oxidized [electron-transfer flavoprotein] + H(+) = a long-chain (2E)-enoyl-CoA + reduced [electron-transfer flavoprotein]</text>
        <dbReference type="Rhea" id="RHEA:17721"/>
        <dbReference type="Rhea" id="RHEA-COMP:10685"/>
        <dbReference type="Rhea" id="RHEA-COMP:10686"/>
        <dbReference type="ChEBI" id="CHEBI:15378"/>
        <dbReference type="ChEBI" id="CHEBI:57692"/>
        <dbReference type="ChEBI" id="CHEBI:58307"/>
        <dbReference type="ChEBI" id="CHEBI:83721"/>
        <dbReference type="ChEBI" id="CHEBI:83727"/>
        <dbReference type="EC" id="1.3.8.8"/>
    </reaction>
</comment>
<accession>A0A167JMC5</accession>
<comment type="cofactor">
    <cofactor evidence="1">
        <name>FAD</name>
        <dbReference type="ChEBI" id="CHEBI:57692"/>
    </cofactor>
</comment>
<dbReference type="Pfam" id="PF00441">
    <property type="entry name" value="Acyl-CoA_dh_1"/>
    <property type="match status" value="1"/>
</dbReference>
<evidence type="ECO:0000259" key="13">
    <source>
        <dbReference type="Pfam" id="PF02771"/>
    </source>
</evidence>
<dbReference type="InterPro" id="IPR009100">
    <property type="entry name" value="AcylCoA_DH/oxidase_NM_dom_sf"/>
</dbReference>
<evidence type="ECO:0000259" key="14">
    <source>
        <dbReference type="Pfam" id="PF09317"/>
    </source>
</evidence>
<sequence>MWLVLLIIIAVWVIFGVKEIRVKWISEPLFNYFKRALPELSDTEKEAMKAGDTWWDASLFSGKPDWKMWLHSGKPRLSDEEQAFVNNELKSLMAMLDESQITAQGDLPESVWKYLKEQGFFSMIIPKSFGGREFSAQANSVIVSTIATRSLSAAVTVMVPNSLGPAELLLHFGTQEQQQHWLPKLATGEVIPCFALTSLHAGSDAGGINDYATICKQEFEGKETLGLSVTWSKRYITLAPVADVLGLAFKVYDPEHLLGEQVELGITCALIPTAHSGVIKGERHDPMGLAFMNGTTEGKDVFIPLDWVIGGQDGVGIGWRMLVSCLSAGRGISLPALSAGTAQLCSRATSAYSQLRYQFKQPIGQFEGVQSALARICGLTYSIEAGRENTALAVDLNKKPSVITAIAKYHLTEQARVVINDAMDVHGGKAIQKGPLNYLANHYAGMPISITVEGANILTRNLMIFGQGASRCHPFILKEMEAVQLEDKDQGLKEFDKLLLSHLIHSGTNSLKALFNGLTVARFVSSPVSGEVARYYQLLTWYSQVLAVLSDIAMLRLGGALKYREMQSARLGDMLSHLYLASCVLKKYEDDGHQCGDLPLVRVAIAYHLTNYSQAAKAFIENFLPWGLRSVVKRVIFPLGTRAFGPSDDEVKSLCSSVFENSNTRNRISAFCDSNGMVGLEKLEEALSIAKQAKPAYHDFLRWQRKHSATIYDKTISQQLQQACESGQISEGDKETLENWLMLRDEALSVDTQSAQ</sequence>
<dbReference type="InterPro" id="IPR037069">
    <property type="entry name" value="AcylCoA_DH/ox_N_sf"/>
</dbReference>
<comment type="pathway">
    <text evidence="2">Lipid metabolism; fatty acid beta-oxidation.</text>
</comment>
<evidence type="ECO:0000256" key="9">
    <source>
        <dbReference type="ARBA" id="ARBA00023002"/>
    </source>
</evidence>
<dbReference type="EMBL" id="AUXX01000045">
    <property type="protein sequence ID" value="KZN61353.1"/>
    <property type="molecule type" value="Genomic_DNA"/>
</dbReference>
<dbReference type="EC" id="1.3.8.8" evidence="5"/>